<comment type="subunit">
    <text evidence="9">Homodimer.</text>
</comment>
<feature type="binding site" evidence="9">
    <location>
        <position position="16"/>
    </location>
    <ligand>
        <name>ATP</name>
        <dbReference type="ChEBI" id="CHEBI:30616"/>
    </ligand>
</feature>
<keyword evidence="2 9" id="KW-0963">Cytoplasm</keyword>
<organism evidence="12 13">
    <name type="scientific">Modicisalibacter ilicicola DSM 19980</name>
    <dbReference type="NCBI Taxonomy" id="1121942"/>
    <lineage>
        <taxon>Bacteria</taxon>
        <taxon>Pseudomonadati</taxon>
        <taxon>Pseudomonadota</taxon>
        <taxon>Gammaproteobacteria</taxon>
        <taxon>Oceanospirillales</taxon>
        <taxon>Halomonadaceae</taxon>
        <taxon>Modicisalibacter</taxon>
    </lineage>
</organism>
<keyword evidence="6 9" id="KW-0418">Kinase</keyword>
<dbReference type="GO" id="GO:0006085">
    <property type="term" value="P:acetyl-CoA biosynthetic process"/>
    <property type="evidence" value="ECO:0007669"/>
    <property type="project" value="UniProtKB-UniRule"/>
</dbReference>
<dbReference type="Pfam" id="PF00871">
    <property type="entry name" value="Acetate_kinase"/>
    <property type="match status" value="1"/>
</dbReference>
<dbReference type="PROSITE" id="PS01075">
    <property type="entry name" value="ACETATE_KINASE_1"/>
    <property type="match status" value="1"/>
</dbReference>
<keyword evidence="7 9" id="KW-0067">ATP-binding</keyword>
<evidence type="ECO:0000313" key="12">
    <source>
        <dbReference type="EMBL" id="SHE61202.1"/>
    </source>
</evidence>
<dbReference type="UniPathway" id="UPA00340">
    <property type="reaction ID" value="UER00458"/>
</dbReference>
<dbReference type="GO" id="GO:0008776">
    <property type="term" value="F:acetate kinase activity"/>
    <property type="evidence" value="ECO:0007669"/>
    <property type="project" value="UniProtKB-UniRule"/>
</dbReference>
<feature type="site" description="Transition state stabilizer" evidence="9">
    <location>
        <position position="179"/>
    </location>
</feature>
<evidence type="ECO:0000256" key="10">
    <source>
        <dbReference type="RuleBase" id="RU003835"/>
    </source>
</evidence>
<dbReference type="PANTHER" id="PTHR21060">
    <property type="entry name" value="ACETATE KINASE"/>
    <property type="match status" value="1"/>
</dbReference>
<evidence type="ECO:0000256" key="7">
    <source>
        <dbReference type="ARBA" id="ARBA00022840"/>
    </source>
</evidence>
<evidence type="ECO:0000256" key="5">
    <source>
        <dbReference type="ARBA" id="ARBA00022741"/>
    </source>
</evidence>
<proteinExistence type="inferred from homology"/>
<dbReference type="OrthoDB" id="9802453at2"/>
<dbReference type="AlphaFoldDB" id="A0A1M4UWZ2"/>
<evidence type="ECO:0000256" key="3">
    <source>
        <dbReference type="ARBA" id="ARBA00022679"/>
    </source>
</evidence>
<feature type="binding site" evidence="9">
    <location>
        <position position="9"/>
    </location>
    <ligand>
        <name>Mg(2+)</name>
        <dbReference type="ChEBI" id="CHEBI:18420"/>
    </ligand>
</feature>
<dbReference type="GO" id="GO:0000287">
    <property type="term" value="F:magnesium ion binding"/>
    <property type="evidence" value="ECO:0007669"/>
    <property type="project" value="UniProtKB-UniRule"/>
</dbReference>
<dbReference type="SUPFAM" id="SSF53067">
    <property type="entry name" value="Actin-like ATPase domain"/>
    <property type="match status" value="2"/>
</dbReference>
<dbReference type="HAMAP" id="MF_00020">
    <property type="entry name" value="Acetate_kinase"/>
    <property type="match status" value="1"/>
</dbReference>
<dbReference type="InterPro" id="IPR000890">
    <property type="entry name" value="Aliphatic_acid_kin_short-chain"/>
</dbReference>
<protein>
    <recommendedName>
        <fullName evidence="9">Acetate kinase</fullName>
        <ecNumber evidence="9">2.7.2.1</ecNumber>
    </recommendedName>
    <alternativeName>
        <fullName evidence="9">Acetokinase</fullName>
    </alternativeName>
</protein>
<evidence type="ECO:0000256" key="2">
    <source>
        <dbReference type="ARBA" id="ARBA00022490"/>
    </source>
</evidence>
<dbReference type="PIRSF" id="PIRSF000722">
    <property type="entry name" value="Acetate_prop_kin"/>
    <property type="match status" value="1"/>
</dbReference>
<evidence type="ECO:0000256" key="1">
    <source>
        <dbReference type="ARBA" id="ARBA00008748"/>
    </source>
</evidence>
<comment type="cofactor">
    <cofactor evidence="9">
        <name>Mg(2+)</name>
        <dbReference type="ChEBI" id="CHEBI:18420"/>
    </cofactor>
    <cofactor evidence="9">
        <name>Mn(2+)</name>
        <dbReference type="ChEBI" id="CHEBI:29035"/>
    </cofactor>
    <text evidence="9">Mg(2+). Can also accept Mn(2+).</text>
</comment>
<evidence type="ECO:0000256" key="6">
    <source>
        <dbReference type="ARBA" id="ARBA00022777"/>
    </source>
</evidence>
<feature type="binding site" evidence="9">
    <location>
        <begin position="326"/>
        <end position="330"/>
    </location>
    <ligand>
        <name>ATP</name>
        <dbReference type="ChEBI" id="CHEBI:30616"/>
    </ligand>
</feature>
<dbReference type="Gene3D" id="3.30.420.40">
    <property type="match status" value="2"/>
</dbReference>
<comment type="similarity">
    <text evidence="1 9 10">Belongs to the acetokinase family.</text>
</comment>
<dbReference type="STRING" id="1121942.SAMN02745148_00782"/>
<keyword evidence="8 9" id="KW-0460">Magnesium</keyword>
<dbReference type="GO" id="GO:0005524">
    <property type="term" value="F:ATP binding"/>
    <property type="evidence" value="ECO:0007669"/>
    <property type="project" value="UniProtKB-KW"/>
</dbReference>
<dbReference type="GO" id="GO:0005829">
    <property type="term" value="C:cytosol"/>
    <property type="evidence" value="ECO:0007669"/>
    <property type="project" value="TreeGrafter"/>
</dbReference>
<dbReference type="InterPro" id="IPR023865">
    <property type="entry name" value="Aliphatic_acid_kinase_CS"/>
</dbReference>
<dbReference type="InterPro" id="IPR004372">
    <property type="entry name" value="Ac/propionate_kinase"/>
</dbReference>
<feature type="binding site" evidence="9">
    <location>
        <position position="91"/>
    </location>
    <ligand>
        <name>substrate</name>
    </ligand>
</feature>
<dbReference type="RefSeq" id="WP_072819905.1">
    <property type="nucleotide sequence ID" value="NZ_FQUJ01000003.1"/>
</dbReference>
<dbReference type="Proteomes" id="UP000184346">
    <property type="component" value="Unassembled WGS sequence"/>
</dbReference>
<comment type="pathway">
    <text evidence="9">Metabolic intermediate biosynthesis; acetyl-CoA biosynthesis; acetyl-CoA from acetate: step 1/2.</text>
</comment>
<keyword evidence="3 9" id="KW-0808">Transferase</keyword>
<evidence type="ECO:0000256" key="4">
    <source>
        <dbReference type="ARBA" id="ARBA00022723"/>
    </source>
</evidence>
<dbReference type="EMBL" id="FQUJ01000003">
    <property type="protein sequence ID" value="SHE61202.1"/>
    <property type="molecule type" value="Genomic_DNA"/>
</dbReference>
<dbReference type="PRINTS" id="PR00471">
    <property type="entry name" value="ACETATEKNASE"/>
</dbReference>
<comment type="subcellular location">
    <subcellularLocation>
        <location evidence="9">Cytoplasm</location>
    </subcellularLocation>
</comment>
<dbReference type="EC" id="2.7.2.1" evidence="9"/>
<comment type="catalytic activity">
    <reaction evidence="9">
        <text>acetate + ATP = acetyl phosphate + ADP</text>
        <dbReference type="Rhea" id="RHEA:11352"/>
        <dbReference type="ChEBI" id="CHEBI:22191"/>
        <dbReference type="ChEBI" id="CHEBI:30089"/>
        <dbReference type="ChEBI" id="CHEBI:30616"/>
        <dbReference type="ChEBI" id="CHEBI:456216"/>
        <dbReference type="EC" id="2.7.2.1"/>
    </reaction>
</comment>
<feature type="binding site" evidence="9">
    <location>
        <begin position="281"/>
        <end position="283"/>
    </location>
    <ligand>
        <name>ATP</name>
        <dbReference type="ChEBI" id="CHEBI:30616"/>
    </ligand>
</feature>
<gene>
    <name evidence="9" type="primary">ackA</name>
    <name evidence="12" type="ORF">SAMN02745148_00782</name>
</gene>
<feature type="binding site" evidence="9">
    <location>
        <begin position="206"/>
        <end position="210"/>
    </location>
    <ligand>
        <name>ATP</name>
        <dbReference type="ChEBI" id="CHEBI:30616"/>
    </ligand>
</feature>
<feature type="site" description="Transition state stabilizer" evidence="9">
    <location>
        <position position="239"/>
    </location>
</feature>
<feature type="binding site" evidence="9">
    <location>
        <position position="377"/>
    </location>
    <ligand>
        <name>Mg(2+)</name>
        <dbReference type="ChEBI" id="CHEBI:18420"/>
    </ligand>
</feature>
<dbReference type="NCBIfam" id="TIGR00016">
    <property type="entry name" value="ackA"/>
    <property type="match status" value="1"/>
</dbReference>
<comment type="function">
    <text evidence="9">Catalyzes the formation of acetyl phosphate from acetate and ATP. Can also catalyze the reverse reaction.</text>
</comment>
<evidence type="ECO:0000256" key="8">
    <source>
        <dbReference type="ARBA" id="ARBA00022842"/>
    </source>
</evidence>
<sequence length="395" mass="42250">MTDVVLVVNTGSSSIKVATYALVDPEEPLWKGEIDGIGRTPTYESRSGKAPGPQQAVPSEFARGHRSLIHWLLERLRQEQPTLKVAAAGHRVVHGGRRFSAPALVTETVLEELHGLSALAPSHQPHNLAGIQAVADTWPEIPQVACFDTAFHRSQPRVAQLFALPRWLSDEGVLRYGFHGLSYEYIASVLPDYLGTRAEGRIVVAHLGHGASLCALRDRHSIATSMGFTALDGLVMGKRCGALDPGVVLHLLRDRGMSMQQVDALLSHESGLLGVSGISDDMRDLLESDDPHAREAIELFVYRALSQLGALVAQLGGLDGLVFTAGIGEHSPEIRRRLVAGLAWLGASLDPAANAAGASCISSPTSALPVHVIATDEEGVIARHTCRLTQAMTLS</sequence>
<keyword evidence="5 9" id="KW-0547">Nucleotide-binding</keyword>
<evidence type="ECO:0000313" key="13">
    <source>
        <dbReference type="Proteomes" id="UP000184346"/>
    </source>
</evidence>
<accession>A0A1M4UWZ2</accession>
<dbReference type="GO" id="GO:0006083">
    <property type="term" value="P:acetate metabolic process"/>
    <property type="evidence" value="ECO:0007669"/>
    <property type="project" value="TreeGrafter"/>
</dbReference>
<dbReference type="PANTHER" id="PTHR21060:SF21">
    <property type="entry name" value="ACETATE KINASE"/>
    <property type="match status" value="1"/>
</dbReference>
<feature type="active site" description="Proton donor/acceptor" evidence="9">
    <location>
        <position position="148"/>
    </location>
</feature>
<reference evidence="12 13" key="1">
    <citation type="submission" date="2016-11" db="EMBL/GenBank/DDBJ databases">
        <authorList>
            <person name="Jaros S."/>
            <person name="Januszkiewicz K."/>
            <person name="Wedrychowicz H."/>
        </authorList>
    </citation>
    <scope>NUCLEOTIDE SEQUENCE [LARGE SCALE GENOMIC DNA]</scope>
    <source>
        <strain evidence="12 13">DSM 19980</strain>
    </source>
</reference>
<evidence type="ECO:0000256" key="9">
    <source>
        <dbReference type="HAMAP-Rule" id="MF_00020"/>
    </source>
</evidence>
<feature type="region of interest" description="Disordered" evidence="11">
    <location>
        <begin position="33"/>
        <end position="58"/>
    </location>
</feature>
<dbReference type="InterPro" id="IPR043129">
    <property type="entry name" value="ATPase_NBD"/>
</dbReference>
<evidence type="ECO:0000256" key="11">
    <source>
        <dbReference type="SAM" id="MobiDB-lite"/>
    </source>
</evidence>
<keyword evidence="4 9" id="KW-0479">Metal-binding</keyword>
<keyword evidence="13" id="KW-1185">Reference proteome</keyword>
<name>A0A1M4UWZ2_9GAMM</name>